<dbReference type="InterPro" id="IPR011990">
    <property type="entry name" value="TPR-like_helical_dom_sf"/>
</dbReference>
<dbReference type="Proteomes" id="UP001271007">
    <property type="component" value="Unassembled WGS sequence"/>
</dbReference>
<dbReference type="PANTHER" id="PTHR35205">
    <property type="entry name" value="NB-ARC AND TPR DOMAIN PROTEIN"/>
    <property type="match status" value="1"/>
</dbReference>
<dbReference type="InterPro" id="IPR019734">
    <property type="entry name" value="TPR_rpt"/>
</dbReference>
<dbReference type="Gene3D" id="1.25.40.10">
    <property type="entry name" value="Tetratricopeptide repeat domain"/>
    <property type="match status" value="2"/>
</dbReference>
<reference evidence="3" key="1">
    <citation type="submission" date="2023-04" db="EMBL/GenBank/DDBJ databases">
        <title>Black Yeasts Isolated from many extreme environments.</title>
        <authorList>
            <person name="Coleine C."/>
            <person name="Stajich J.E."/>
            <person name="Selbmann L."/>
        </authorList>
    </citation>
    <scope>NUCLEOTIDE SEQUENCE</scope>
    <source>
        <strain evidence="3">CCFEE 5312</strain>
    </source>
</reference>
<name>A0AAJ0GJH7_9PEZI</name>
<evidence type="ECO:0008006" key="5">
    <source>
        <dbReference type="Google" id="ProtNLM"/>
    </source>
</evidence>
<gene>
    <name evidence="3" type="ORF">LTR09_000268</name>
</gene>
<comment type="caution">
    <text evidence="3">The sequence shown here is derived from an EMBL/GenBank/DDBJ whole genome shotgun (WGS) entry which is preliminary data.</text>
</comment>
<dbReference type="GO" id="GO:0043531">
    <property type="term" value="F:ADP binding"/>
    <property type="evidence" value="ECO:0007669"/>
    <property type="project" value="InterPro"/>
</dbReference>
<dbReference type="Pfam" id="PF00931">
    <property type="entry name" value="NB-ARC"/>
    <property type="match status" value="1"/>
</dbReference>
<dbReference type="PANTHER" id="PTHR35205:SF1">
    <property type="entry name" value="ZU5 DOMAIN-CONTAINING PROTEIN"/>
    <property type="match status" value="1"/>
</dbReference>
<dbReference type="SMART" id="SM00028">
    <property type="entry name" value="TPR"/>
    <property type="match status" value="4"/>
</dbReference>
<organism evidence="3 4">
    <name type="scientific">Extremus antarcticus</name>
    <dbReference type="NCBI Taxonomy" id="702011"/>
    <lineage>
        <taxon>Eukaryota</taxon>
        <taxon>Fungi</taxon>
        <taxon>Dikarya</taxon>
        <taxon>Ascomycota</taxon>
        <taxon>Pezizomycotina</taxon>
        <taxon>Dothideomycetes</taxon>
        <taxon>Dothideomycetidae</taxon>
        <taxon>Mycosphaerellales</taxon>
        <taxon>Extremaceae</taxon>
        <taxon>Extremus</taxon>
    </lineage>
</organism>
<feature type="domain" description="DUF7779" evidence="2">
    <location>
        <begin position="617"/>
        <end position="709"/>
    </location>
</feature>
<evidence type="ECO:0000313" key="3">
    <source>
        <dbReference type="EMBL" id="KAK3058703.1"/>
    </source>
</evidence>
<dbReference type="Gene3D" id="3.40.50.300">
    <property type="entry name" value="P-loop containing nucleotide triphosphate hydrolases"/>
    <property type="match status" value="1"/>
</dbReference>
<dbReference type="SUPFAM" id="SSF52540">
    <property type="entry name" value="P-loop containing nucleoside triphosphate hydrolases"/>
    <property type="match status" value="1"/>
</dbReference>
<dbReference type="AlphaFoldDB" id="A0AAJ0GJH7"/>
<dbReference type="Pfam" id="PF25000">
    <property type="entry name" value="DUF7779"/>
    <property type="match status" value="1"/>
</dbReference>
<keyword evidence="4" id="KW-1185">Reference proteome</keyword>
<proteinExistence type="predicted"/>
<accession>A0AAJ0GJH7</accession>
<sequence>MAIVGLDILWECSAGAPEDHVYLFAVGGIGTREPREWSAERECSWLRAFAEKLAKDGRGCTVVTIRHGLSVSKLASWAHLLEVGLHVRDAINQFRRSKQITRNAILIASHSLAGFFVKQALVSACRSARSSDDLLSTLRGLLFVGCPQLHPGDRGQWQRVIGILLSETRDVDTSRLSTEDELLLLSEVSRNFGDASIQIPTLSLYETKQTKLKRAISLKSQKVTKLSLVDSHSAKTGLEQEELVAIDATHGDSCSLEDANVRAKVFAFLRQCLEPPQVPRQTTQTTTQSIPLPSPLLQQVLTRDSTFSSLRLSCSPIEYSGSLSGSSSIPEITGVPTAQKQGGLPILPCDVVDPTLFVDDFVARDDVLGMIDDALDGGNGSEDTSRVRYVALHGIGGIGKTSTAAQYWKTKGDIYEAKFWVRADHPKKLVEDYGRIAVALGLLEEDQTQDTAYNRKVMMDWLENPARTSDEPQQSLKKPVRWLIVFDNVEDIDNLASFWPMKGGGSIIVTSRNPTTAWRPQDAERRNEGIKMKPLQPGEATQFLQRLAPAAGRRRDPGAAAELADRLDCIPFTLRQMGSYVHRKQMTFRRFLEVYQDEATQGKMGRFRSKYDVTVLWMIEGLNEQTLSLLNLLALLDPDGINETVLMPGEIPLSDSLYPVNLADYEDAKAELSVSSLIINKNDGDTDDDQISVHRTVQDVVRAHMSPTQFHAAFQTAVDLLLHKWPVKGRPWHYPVDRWPHCEELSSHLIKLHSHYCTNCGRRECTSSGSRFAQLLIYGGWYWYQRGAPDQAKKFFDTSEQLANRLDDGETLLEDIWMCQGCLATETNNKKACWHYYSKFKESILTRVPDPQTAEDLEPVSSAHNEMGISHMMRGEVGEARKEFEIALSYSKSLQKDSETILSVRMFATANLGLVSWIEGRHEEALAALSAAYTDYRRRQLVGEKESFIPGRLMYAIGNVKASQGHHGEALIWHKKALNHYNQTIGMGHHRTADVFHKLAEDYIQLQRHGDASECIAQALMIFESKECYAPERARTTYLHGMLFEDQGNTGEANRHYETAYSCYKTIVRERNEAIPRGKLKIDHYNQLVTFWSR</sequence>
<dbReference type="SUPFAM" id="SSF48452">
    <property type="entry name" value="TPR-like"/>
    <property type="match status" value="2"/>
</dbReference>
<dbReference type="InterPro" id="IPR002182">
    <property type="entry name" value="NB-ARC"/>
</dbReference>
<evidence type="ECO:0000259" key="2">
    <source>
        <dbReference type="Pfam" id="PF25000"/>
    </source>
</evidence>
<evidence type="ECO:0000313" key="4">
    <source>
        <dbReference type="Proteomes" id="UP001271007"/>
    </source>
</evidence>
<protein>
    <recommendedName>
        <fullName evidence="5">NB-ARC domain-containing protein</fullName>
    </recommendedName>
</protein>
<evidence type="ECO:0000259" key="1">
    <source>
        <dbReference type="Pfam" id="PF00931"/>
    </source>
</evidence>
<dbReference type="InterPro" id="IPR027417">
    <property type="entry name" value="P-loop_NTPase"/>
</dbReference>
<dbReference type="Pfam" id="PF13424">
    <property type="entry name" value="TPR_12"/>
    <property type="match status" value="1"/>
</dbReference>
<dbReference type="EMBL" id="JAWDJX010000001">
    <property type="protein sequence ID" value="KAK3058703.1"/>
    <property type="molecule type" value="Genomic_DNA"/>
</dbReference>
<feature type="domain" description="NB-ARC" evidence="1">
    <location>
        <begin position="387"/>
        <end position="547"/>
    </location>
</feature>
<dbReference type="InterPro" id="IPR056681">
    <property type="entry name" value="DUF7779"/>
</dbReference>